<evidence type="ECO:0000256" key="2">
    <source>
        <dbReference type="ARBA" id="ARBA00016007"/>
    </source>
</evidence>
<accession>A0ABQ9EDI3</accession>
<feature type="coiled-coil region" evidence="4">
    <location>
        <begin position="267"/>
        <end position="301"/>
    </location>
</feature>
<name>A0ABQ9EDI3_TEGGR</name>
<sequence>MAEGGEGEDPKENPFSFHKFMQKDKKSKTDKDDSEDTGDYLSSLPDVSNAGKKKAPTLIVTDDKPEQNKQKKKKSGDENPFSFKKFLESAGSNSKPKYAGNSPVSRSRTNHSAQRNTPDFANDLPDFVQDHFGDFGRERSSRDVELPDFALPSGGISDRAASPTSHRENSDDIFSRQLNGQSDLVVNSSHPQDRHVGNDRCSMFSNDDYDRGPENKSHLPTSLPDFLSDGIFNNAENCDIDHSSLSNGLLVHGASSNREGIAAFEINGDLELELRRLRDENRQLRLQLDEAKREAVTETQSRLYFGIYYRCHKMKKEMEVLQKKEAEDTAALERMVQQVEANLITTTSEDKGMSDIRDRTKYASEQLSAAATTAEQNLKY</sequence>
<evidence type="ECO:0000256" key="5">
    <source>
        <dbReference type="SAM" id="MobiDB-lite"/>
    </source>
</evidence>
<dbReference type="PANTHER" id="PTHR31259">
    <property type="entry name" value="ENDOSOME-ASSOCIATED TRAFFICKING REGULATOR 1"/>
    <property type="match status" value="1"/>
</dbReference>
<dbReference type="PANTHER" id="PTHR31259:SF3">
    <property type="entry name" value="ENDOSOME-ASSOCIATED-TRAFFICKING REGULATOR 1"/>
    <property type="match status" value="1"/>
</dbReference>
<evidence type="ECO:0000256" key="1">
    <source>
        <dbReference type="ARBA" id="ARBA00007791"/>
    </source>
</evidence>
<evidence type="ECO:0000313" key="7">
    <source>
        <dbReference type="Proteomes" id="UP001217089"/>
    </source>
</evidence>
<organism evidence="6 7">
    <name type="scientific">Tegillarca granosa</name>
    <name type="common">Malaysian cockle</name>
    <name type="synonym">Anadara granosa</name>
    <dbReference type="NCBI Taxonomy" id="220873"/>
    <lineage>
        <taxon>Eukaryota</taxon>
        <taxon>Metazoa</taxon>
        <taxon>Spiralia</taxon>
        <taxon>Lophotrochozoa</taxon>
        <taxon>Mollusca</taxon>
        <taxon>Bivalvia</taxon>
        <taxon>Autobranchia</taxon>
        <taxon>Pteriomorphia</taxon>
        <taxon>Arcoida</taxon>
        <taxon>Arcoidea</taxon>
        <taxon>Arcidae</taxon>
        <taxon>Tegillarca</taxon>
    </lineage>
</organism>
<evidence type="ECO:0000256" key="4">
    <source>
        <dbReference type="SAM" id="Coils"/>
    </source>
</evidence>
<feature type="region of interest" description="Disordered" evidence="5">
    <location>
        <begin position="1"/>
        <end position="171"/>
    </location>
</feature>
<dbReference type="Proteomes" id="UP001217089">
    <property type="component" value="Unassembled WGS sequence"/>
</dbReference>
<dbReference type="InterPro" id="IPR026757">
    <property type="entry name" value="ENTR1"/>
</dbReference>
<evidence type="ECO:0000256" key="3">
    <source>
        <dbReference type="ARBA" id="ARBA00023054"/>
    </source>
</evidence>
<feature type="compositionally biased region" description="Basic and acidic residues" evidence="5">
    <location>
        <begin position="21"/>
        <end position="31"/>
    </location>
</feature>
<dbReference type="EMBL" id="JARBDR010000917">
    <property type="protein sequence ID" value="KAJ8302654.1"/>
    <property type="molecule type" value="Genomic_DNA"/>
</dbReference>
<reference evidence="6 7" key="1">
    <citation type="submission" date="2022-12" db="EMBL/GenBank/DDBJ databases">
        <title>Chromosome-level genome of Tegillarca granosa.</title>
        <authorList>
            <person name="Kim J."/>
        </authorList>
    </citation>
    <scope>NUCLEOTIDE SEQUENCE [LARGE SCALE GENOMIC DNA]</scope>
    <source>
        <strain evidence="6">Teg-2019</strain>
        <tissue evidence="6">Adductor muscle</tissue>
    </source>
</reference>
<comment type="caution">
    <text evidence="6">The sequence shown here is derived from an EMBL/GenBank/DDBJ whole genome shotgun (WGS) entry which is preliminary data.</text>
</comment>
<protein>
    <recommendedName>
        <fullName evidence="2">Endosome-associated-trafficking regulator 1</fullName>
    </recommendedName>
</protein>
<evidence type="ECO:0000313" key="6">
    <source>
        <dbReference type="EMBL" id="KAJ8302654.1"/>
    </source>
</evidence>
<keyword evidence="7" id="KW-1185">Reference proteome</keyword>
<gene>
    <name evidence="6" type="ORF">KUTeg_019050</name>
</gene>
<feature type="compositionally biased region" description="Polar residues" evidence="5">
    <location>
        <begin position="102"/>
        <end position="119"/>
    </location>
</feature>
<feature type="compositionally biased region" description="Basic and acidic residues" evidence="5">
    <location>
        <begin position="128"/>
        <end position="145"/>
    </location>
</feature>
<proteinExistence type="inferred from homology"/>
<comment type="similarity">
    <text evidence="1">Belongs to the ENTR1 family.</text>
</comment>
<keyword evidence="3 4" id="KW-0175">Coiled coil</keyword>